<keyword evidence="2" id="KW-1185">Reference proteome</keyword>
<evidence type="ECO:0000313" key="1">
    <source>
        <dbReference type="EMBL" id="ABW30641.1"/>
    </source>
</evidence>
<dbReference type="KEGG" id="amr:AM1_5694"/>
<dbReference type="HOGENOM" id="CLU_033401_3_0_3"/>
<protein>
    <submittedName>
        <fullName evidence="1">Pentapeptide repeat protein</fullName>
    </submittedName>
</protein>
<dbReference type="InterPro" id="IPR051082">
    <property type="entry name" value="Pentapeptide-BTB/POZ_domain"/>
</dbReference>
<dbReference type="OrthoDB" id="516320at2"/>
<dbReference type="SUPFAM" id="SSF141571">
    <property type="entry name" value="Pentapeptide repeat-like"/>
    <property type="match status" value="1"/>
</dbReference>
<name>B0CG88_ACAM1</name>
<dbReference type="Pfam" id="PF00805">
    <property type="entry name" value="Pentapeptide"/>
    <property type="match status" value="4"/>
</dbReference>
<organism evidence="1 2">
    <name type="scientific">Acaryochloris marina (strain MBIC 11017)</name>
    <dbReference type="NCBI Taxonomy" id="329726"/>
    <lineage>
        <taxon>Bacteria</taxon>
        <taxon>Bacillati</taxon>
        <taxon>Cyanobacteriota</taxon>
        <taxon>Cyanophyceae</taxon>
        <taxon>Acaryochloridales</taxon>
        <taxon>Acaryochloridaceae</taxon>
        <taxon>Acaryochloris</taxon>
    </lineage>
</organism>
<sequence>MASREHLNILNQGVKAWNQWRDANPNIRPNLQLANLNGKNLSKINFSRADLSGADLSGTELRHAHLIGANLSRAFMRWSDLSRATLRGAYLWGADLSGTTLEQVDLSYAKLRGATMRWADLSFARLTQANLRGATLSGATLCRSILRKADCSWTELRWADMRGANLYETDLRWTDLRGADLRYSSLDYAIALSSDFTGATFTGASIENWKISNDTKFDEVDCAYVYLKSSQRDRHPLAGDFISGEFINLIQKPLGTIDLLFLHGIDWLAFVAAFQALTKEFEQCDIEIQAIEKKSGGAFTVRLEVPIDANYEAIEAQAKQHYSAQLKAIERRYKSQLNATDVELKIYRQKNADIKEITKLLAVRPLKARNKAALQHQPNLRVPS</sequence>
<dbReference type="InterPro" id="IPR001646">
    <property type="entry name" value="5peptide_repeat"/>
</dbReference>
<evidence type="ECO:0000313" key="2">
    <source>
        <dbReference type="Proteomes" id="UP000000268"/>
    </source>
</evidence>
<accession>B0CG88</accession>
<reference evidence="1 2" key="1">
    <citation type="journal article" date="2008" name="Proc. Natl. Acad. Sci. U.S.A.">
        <title>Niche adaptation and genome expansion in the chlorophyll d-producing cyanobacterium Acaryochloris marina.</title>
        <authorList>
            <person name="Swingley W.D."/>
            <person name="Chen M."/>
            <person name="Cheung P.C."/>
            <person name="Conrad A.L."/>
            <person name="Dejesa L.C."/>
            <person name="Hao J."/>
            <person name="Honchak B.M."/>
            <person name="Karbach L.E."/>
            <person name="Kurdoglu A."/>
            <person name="Lahiri S."/>
            <person name="Mastrian S.D."/>
            <person name="Miyashita H."/>
            <person name="Page L."/>
            <person name="Ramakrishna P."/>
            <person name="Satoh S."/>
            <person name="Sattley W.M."/>
            <person name="Shimada Y."/>
            <person name="Taylor H.L."/>
            <person name="Tomo T."/>
            <person name="Tsuchiya T."/>
            <person name="Wang Z.T."/>
            <person name="Raymond J."/>
            <person name="Mimuro M."/>
            <person name="Blankenship R.E."/>
            <person name="Touchman J.W."/>
        </authorList>
    </citation>
    <scope>NUCLEOTIDE SEQUENCE [LARGE SCALE GENOMIC DNA]</scope>
    <source>
        <strain evidence="2">MBIC 11017</strain>
    </source>
</reference>
<dbReference type="AlphaFoldDB" id="B0CG88"/>
<dbReference type="PANTHER" id="PTHR14136">
    <property type="entry name" value="BTB_POZ DOMAIN-CONTAINING PROTEIN KCTD9"/>
    <property type="match status" value="1"/>
</dbReference>
<dbReference type="RefSeq" id="WP_012165856.1">
    <property type="nucleotide sequence ID" value="NC_009925.1"/>
</dbReference>
<gene>
    <name evidence="1" type="ordered locus">AM1_5694</name>
</gene>
<dbReference type="STRING" id="329726.AM1_5694"/>
<dbReference type="eggNOG" id="COG1357">
    <property type="taxonomic scope" value="Bacteria"/>
</dbReference>
<dbReference type="PANTHER" id="PTHR14136:SF17">
    <property type="entry name" value="BTB_POZ DOMAIN-CONTAINING PROTEIN KCTD9"/>
    <property type="match status" value="1"/>
</dbReference>
<dbReference type="Gene3D" id="2.160.20.80">
    <property type="entry name" value="E3 ubiquitin-protein ligase SopA"/>
    <property type="match status" value="2"/>
</dbReference>
<dbReference type="Proteomes" id="UP000000268">
    <property type="component" value="Chromosome"/>
</dbReference>
<dbReference type="EMBL" id="CP000828">
    <property type="protein sequence ID" value="ABW30641.1"/>
    <property type="molecule type" value="Genomic_DNA"/>
</dbReference>
<proteinExistence type="predicted"/>